<dbReference type="InterPro" id="IPR000304">
    <property type="entry name" value="Pyrroline-COOH_reductase"/>
</dbReference>
<dbReference type="InterPro" id="IPR008927">
    <property type="entry name" value="6-PGluconate_DH-like_C_sf"/>
</dbReference>
<evidence type="ECO:0000256" key="3">
    <source>
        <dbReference type="ARBA" id="ARBA00023002"/>
    </source>
</evidence>
<dbReference type="Gene3D" id="3.40.50.720">
    <property type="entry name" value="NAD(P)-binding Rossmann-like Domain"/>
    <property type="match status" value="1"/>
</dbReference>
<dbReference type="SUPFAM" id="SSF48179">
    <property type="entry name" value="6-phosphogluconate dehydrogenase C-terminal domain-like"/>
    <property type="match status" value="1"/>
</dbReference>
<comment type="pathway">
    <text evidence="4">Amino-acid biosynthesis; L-proline biosynthesis; L-proline from L-glutamate 5-semialdehyde: step 1/1.</text>
</comment>
<keyword evidence="3 4" id="KW-0560">Oxidoreductase</keyword>
<comment type="subcellular location">
    <subcellularLocation>
        <location evidence="4">Cytoplasm</location>
    </subcellularLocation>
</comment>
<sequence>MAQTHLIVGAGNMGGALLSSWVGDSLVNPRNLVILDPKPGSEAVYLIERGARHIEDADDIPKSVRVVLLAIKPQLFTGLSRKLAAALPAEPLIISIMAGTATDTLARAFPDAIIVRAMPNTPAAVGRGITAYAAGDSLSEEQAKLCEALLGANGEVIRVADDRAIDAVTAISGSGPAYIFHLCEALTDAAMQVGFDAKTAAQLARATLTGSSALLEASERSATELREAVTSPGGTTQAALDVLMADGALINLMRQTVQAAFDRAQELSG</sequence>
<dbReference type="EMBL" id="BSNJ01000002">
    <property type="protein sequence ID" value="GLQ20253.1"/>
    <property type="molecule type" value="Genomic_DNA"/>
</dbReference>
<feature type="domain" description="Pyrroline-5-carboxylate reductase catalytic N-terminal" evidence="6">
    <location>
        <begin position="7"/>
        <end position="99"/>
    </location>
</feature>
<evidence type="ECO:0000259" key="6">
    <source>
        <dbReference type="Pfam" id="PF03807"/>
    </source>
</evidence>
<dbReference type="PIRSF" id="PIRSF000193">
    <property type="entry name" value="Pyrrol-5-carb_rd"/>
    <property type="match status" value="1"/>
</dbReference>
<dbReference type="PANTHER" id="PTHR11645">
    <property type="entry name" value="PYRROLINE-5-CARBOXYLATE REDUCTASE"/>
    <property type="match status" value="1"/>
</dbReference>
<evidence type="ECO:0000256" key="1">
    <source>
        <dbReference type="ARBA" id="ARBA00005525"/>
    </source>
</evidence>
<comment type="function">
    <text evidence="4">Catalyzes the reduction of 1-pyrroline-5-carboxylate (PCA) to L-proline.</text>
</comment>
<dbReference type="Gene3D" id="1.10.3730.10">
    <property type="entry name" value="ProC C-terminal domain-like"/>
    <property type="match status" value="1"/>
</dbReference>
<keyword evidence="4" id="KW-0028">Amino-acid biosynthesis</keyword>
<dbReference type="RefSeq" id="WP_284370651.1">
    <property type="nucleotide sequence ID" value="NZ_BSNJ01000002.1"/>
</dbReference>
<comment type="catalytic activity">
    <reaction evidence="4">
        <text>L-proline + NADP(+) = (S)-1-pyrroline-5-carboxylate + NADPH + 2 H(+)</text>
        <dbReference type="Rhea" id="RHEA:14109"/>
        <dbReference type="ChEBI" id="CHEBI:15378"/>
        <dbReference type="ChEBI" id="CHEBI:17388"/>
        <dbReference type="ChEBI" id="CHEBI:57783"/>
        <dbReference type="ChEBI" id="CHEBI:58349"/>
        <dbReference type="ChEBI" id="CHEBI:60039"/>
        <dbReference type="EC" id="1.5.1.2"/>
    </reaction>
</comment>
<evidence type="ECO:0000256" key="2">
    <source>
        <dbReference type="ARBA" id="ARBA00022857"/>
    </source>
</evidence>
<dbReference type="NCBIfam" id="TIGR00112">
    <property type="entry name" value="proC"/>
    <property type="match status" value="1"/>
</dbReference>
<gene>
    <name evidence="4 8" type="primary">proC</name>
    <name evidence="8" type="ORF">GCM10007854_12080</name>
</gene>
<evidence type="ECO:0000256" key="5">
    <source>
        <dbReference type="NCBIfam" id="TIGR00112"/>
    </source>
</evidence>
<evidence type="ECO:0000259" key="7">
    <source>
        <dbReference type="Pfam" id="PF14748"/>
    </source>
</evidence>
<dbReference type="Pfam" id="PF03807">
    <property type="entry name" value="F420_oxidored"/>
    <property type="match status" value="1"/>
</dbReference>
<feature type="domain" description="Pyrroline-5-carboxylate reductase dimerisation" evidence="7">
    <location>
        <begin position="164"/>
        <end position="267"/>
    </location>
</feature>
<comment type="similarity">
    <text evidence="1 4">Belongs to the pyrroline-5-carboxylate reductase family.</text>
</comment>
<dbReference type="Proteomes" id="UP001161390">
    <property type="component" value="Unassembled WGS sequence"/>
</dbReference>
<evidence type="ECO:0000313" key="9">
    <source>
        <dbReference type="Proteomes" id="UP001161390"/>
    </source>
</evidence>
<dbReference type="HAMAP" id="MF_01925">
    <property type="entry name" value="P5C_reductase"/>
    <property type="match status" value="1"/>
</dbReference>
<keyword evidence="2 4" id="KW-0521">NADP</keyword>
<dbReference type="InterPro" id="IPR029036">
    <property type="entry name" value="P5CR_dimer"/>
</dbReference>
<keyword evidence="9" id="KW-1185">Reference proteome</keyword>
<accession>A0ABQ5UY72</accession>
<dbReference type="SUPFAM" id="SSF51735">
    <property type="entry name" value="NAD(P)-binding Rossmann-fold domains"/>
    <property type="match status" value="1"/>
</dbReference>
<comment type="catalytic activity">
    <reaction evidence="4">
        <text>L-proline + NAD(+) = (S)-1-pyrroline-5-carboxylate + NADH + 2 H(+)</text>
        <dbReference type="Rhea" id="RHEA:14105"/>
        <dbReference type="ChEBI" id="CHEBI:15378"/>
        <dbReference type="ChEBI" id="CHEBI:17388"/>
        <dbReference type="ChEBI" id="CHEBI:57540"/>
        <dbReference type="ChEBI" id="CHEBI:57945"/>
        <dbReference type="ChEBI" id="CHEBI:60039"/>
        <dbReference type="EC" id="1.5.1.2"/>
    </reaction>
</comment>
<name>A0ABQ5UY72_9PROT</name>
<keyword evidence="4" id="KW-0963">Cytoplasm</keyword>
<dbReference type="InterPro" id="IPR036291">
    <property type="entry name" value="NAD(P)-bd_dom_sf"/>
</dbReference>
<evidence type="ECO:0000256" key="4">
    <source>
        <dbReference type="HAMAP-Rule" id="MF_01925"/>
    </source>
</evidence>
<dbReference type="Pfam" id="PF14748">
    <property type="entry name" value="P5CR_dimer"/>
    <property type="match status" value="1"/>
</dbReference>
<dbReference type="PANTHER" id="PTHR11645:SF0">
    <property type="entry name" value="PYRROLINE-5-CARBOXYLATE REDUCTASE 3"/>
    <property type="match status" value="1"/>
</dbReference>
<dbReference type="InterPro" id="IPR028939">
    <property type="entry name" value="P5C_Rdtase_cat_N"/>
</dbReference>
<evidence type="ECO:0000313" key="8">
    <source>
        <dbReference type="EMBL" id="GLQ20253.1"/>
    </source>
</evidence>
<comment type="caution">
    <text evidence="8">The sequence shown here is derived from an EMBL/GenBank/DDBJ whole genome shotgun (WGS) entry which is preliminary data.</text>
</comment>
<reference evidence="8" key="2">
    <citation type="submission" date="2023-01" db="EMBL/GenBank/DDBJ databases">
        <title>Draft genome sequence of Algimonas porphyrae strain NBRC 108216.</title>
        <authorList>
            <person name="Sun Q."/>
            <person name="Mori K."/>
        </authorList>
    </citation>
    <scope>NUCLEOTIDE SEQUENCE</scope>
    <source>
        <strain evidence="8">NBRC 108216</strain>
    </source>
</reference>
<proteinExistence type="inferred from homology"/>
<organism evidence="8 9">
    <name type="scientific">Algimonas porphyrae</name>
    <dbReference type="NCBI Taxonomy" id="1128113"/>
    <lineage>
        <taxon>Bacteria</taxon>
        <taxon>Pseudomonadati</taxon>
        <taxon>Pseudomonadota</taxon>
        <taxon>Alphaproteobacteria</taxon>
        <taxon>Maricaulales</taxon>
        <taxon>Robiginitomaculaceae</taxon>
        <taxon>Algimonas</taxon>
    </lineage>
</organism>
<dbReference type="EC" id="1.5.1.2" evidence="4 5"/>
<reference evidence="8" key="1">
    <citation type="journal article" date="2014" name="Int. J. Syst. Evol. Microbiol.">
        <title>Complete genome of a new Firmicutes species belonging to the dominant human colonic microbiota ('Ruminococcus bicirculans') reveals two chromosomes and a selective capacity to utilize plant glucans.</title>
        <authorList>
            <consortium name="NISC Comparative Sequencing Program"/>
            <person name="Wegmann U."/>
            <person name="Louis P."/>
            <person name="Goesmann A."/>
            <person name="Henrissat B."/>
            <person name="Duncan S.H."/>
            <person name="Flint H.J."/>
        </authorList>
    </citation>
    <scope>NUCLEOTIDE SEQUENCE</scope>
    <source>
        <strain evidence="8">NBRC 108216</strain>
    </source>
</reference>
<keyword evidence="4" id="KW-0641">Proline biosynthesis</keyword>
<protein>
    <recommendedName>
        <fullName evidence="4 5">Pyrroline-5-carboxylate reductase</fullName>
        <shortName evidence="4">P5C reductase</shortName>
        <shortName evidence="4">P5CR</shortName>
        <ecNumber evidence="4 5">1.5.1.2</ecNumber>
    </recommendedName>
    <alternativeName>
        <fullName evidence="4">PCA reductase</fullName>
    </alternativeName>
</protein>